<protein>
    <submittedName>
        <fullName evidence="1">Uncharacterized protein</fullName>
    </submittedName>
</protein>
<evidence type="ECO:0000313" key="1">
    <source>
        <dbReference type="EMBL" id="KAG9461166.1"/>
    </source>
</evidence>
<dbReference type="AlphaFoldDB" id="A0A8J6B4A3"/>
<organism evidence="1 2">
    <name type="scientific">Eleutherodactylus coqui</name>
    <name type="common">Puerto Rican coqui</name>
    <dbReference type="NCBI Taxonomy" id="57060"/>
    <lineage>
        <taxon>Eukaryota</taxon>
        <taxon>Metazoa</taxon>
        <taxon>Chordata</taxon>
        <taxon>Craniata</taxon>
        <taxon>Vertebrata</taxon>
        <taxon>Euteleostomi</taxon>
        <taxon>Amphibia</taxon>
        <taxon>Batrachia</taxon>
        <taxon>Anura</taxon>
        <taxon>Neobatrachia</taxon>
        <taxon>Hyloidea</taxon>
        <taxon>Eleutherodactylidae</taxon>
        <taxon>Eleutherodactylinae</taxon>
        <taxon>Eleutherodactylus</taxon>
        <taxon>Eleutherodactylus</taxon>
    </lineage>
</organism>
<keyword evidence="2" id="KW-1185">Reference proteome</keyword>
<reference evidence="1" key="1">
    <citation type="thesis" date="2020" institute="ProQuest LLC" country="789 East Eisenhower Parkway, Ann Arbor, MI, USA">
        <title>Comparative Genomics and Chromosome Evolution.</title>
        <authorList>
            <person name="Mudd A.B."/>
        </authorList>
    </citation>
    <scope>NUCLEOTIDE SEQUENCE</scope>
    <source>
        <strain evidence="1">HN-11 Male</strain>
        <tissue evidence="1">Kidney and liver</tissue>
    </source>
</reference>
<evidence type="ECO:0000313" key="2">
    <source>
        <dbReference type="Proteomes" id="UP000770717"/>
    </source>
</evidence>
<proteinExistence type="predicted"/>
<name>A0A8J6B4A3_ELECQ</name>
<sequence length="101" mass="11397">MGQCLKRMFLIFPLAGPNVEMKGILDCLGAWVLSIRRSLLLTFLILSRADFSNVAGYPLCINLVHISSSRISILESFVMRRTRKSCDHGRELSICLGWLLL</sequence>
<comment type="caution">
    <text evidence="1">The sequence shown here is derived from an EMBL/GenBank/DDBJ whole genome shotgun (WGS) entry which is preliminary data.</text>
</comment>
<gene>
    <name evidence="1" type="ORF">GDO78_017863</name>
</gene>
<dbReference type="Proteomes" id="UP000770717">
    <property type="component" value="Unassembled WGS sequence"/>
</dbReference>
<accession>A0A8J6B4A3</accession>
<dbReference type="EMBL" id="WNTK01027597">
    <property type="protein sequence ID" value="KAG9461166.1"/>
    <property type="molecule type" value="Genomic_DNA"/>
</dbReference>